<accession>A0A0H2R7J9</accession>
<feature type="compositionally biased region" description="Basic and acidic residues" evidence="7">
    <location>
        <begin position="50"/>
        <end position="59"/>
    </location>
</feature>
<dbReference type="InterPro" id="IPR036735">
    <property type="entry name" value="NGN_dom_sf"/>
</dbReference>
<dbReference type="InterPro" id="IPR005100">
    <property type="entry name" value="NGN-domain"/>
</dbReference>
<dbReference type="GO" id="GO:0032784">
    <property type="term" value="P:regulation of DNA-templated transcription elongation"/>
    <property type="evidence" value="ECO:0007669"/>
    <property type="project" value="InterPro"/>
</dbReference>
<feature type="compositionally biased region" description="Basic and acidic residues" evidence="7">
    <location>
        <begin position="381"/>
        <end position="392"/>
    </location>
</feature>
<gene>
    <name evidence="9" type="ORF">SCHPADRAFT_896267</name>
</gene>
<evidence type="ECO:0000256" key="6">
    <source>
        <dbReference type="ARBA" id="ARBA00031006"/>
    </source>
</evidence>
<dbReference type="OrthoDB" id="28901at2759"/>
<evidence type="ECO:0000313" key="10">
    <source>
        <dbReference type="Proteomes" id="UP000053477"/>
    </source>
</evidence>
<evidence type="ECO:0000256" key="5">
    <source>
        <dbReference type="ARBA" id="ARBA00029865"/>
    </source>
</evidence>
<keyword evidence="10" id="KW-1185">Reference proteome</keyword>
<keyword evidence="3" id="KW-0539">Nucleus</keyword>
<evidence type="ECO:0000259" key="8">
    <source>
        <dbReference type="SMART" id="SM00739"/>
    </source>
</evidence>
<dbReference type="InterPro" id="IPR039659">
    <property type="entry name" value="SPT5"/>
</dbReference>
<dbReference type="SMART" id="SM00739">
    <property type="entry name" value="KOW"/>
    <property type="match status" value="6"/>
</dbReference>
<dbReference type="InterPro" id="IPR039385">
    <property type="entry name" value="NGN_Euk"/>
</dbReference>
<dbReference type="GO" id="GO:0006368">
    <property type="term" value="P:transcription elongation by RNA polymerase II"/>
    <property type="evidence" value="ECO:0007669"/>
    <property type="project" value="TreeGrafter"/>
</dbReference>
<dbReference type="InterPro" id="IPR014722">
    <property type="entry name" value="Rib_uL2_dom2"/>
</dbReference>
<feature type="region of interest" description="Disordered" evidence="7">
    <location>
        <begin position="50"/>
        <end position="74"/>
    </location>
</feature>
<proteinExistence type="predicted"/>
<protein>
    <recommendedName>
        <fullName evidence="5">Chromatin elongation factor SPT5</fullName>
    </recommendedName>
    <alternativeName>
        <fullName evidence="6">Chromatin elongation factor spt5</fullName>
    </alternativeName>
</protein>
<comment type="subcellular location">
    <subcellularLocation>
        <location evidence="1">Nucleus</location>
    </subcellularLocation>
</comment>
<evidence type="ECO:0000256" key="3">
    <source>
        <dbReference type="ARBA" id="ARBA00023242"/>
    </source>
</evidence>
<dbReference type="AlphaFoldDB" id="A0A0H2R7J9"/>
<feature type="domain" description="KOW" evidence="8">
    <location>
        <begin position="517"/>
        <end position="544"/>
    </location>
</feature>
<name>A0A0H2R7J9_9AGAM</name>
<dbReference type="InParanoid" id="A0A0H2R7J9"/>
<keyword evidence="2" id="KW-0804">Transcription</keyword>
<feature type="domain" description="KOW" evidence="8">
    <location>
        <begin position="337"/>
        <end position="364"/>
    </location>
</feature>
<evidence type="ECO:0000313" key="9">
    <source>
        <dbReference type="EMBL" id="KLO05423.1"/>
    </source>
</evidence>
<sequence>MEETTKHTFNFRLVDGTESLTVRAEVLRGTFDEVNAIRTVETKVLKPSEVPSDRWEKTESLSASDQTGIATGNERSTPVNLAQLYHSVSPSTSPLYCEYPSLFLVKRVNAVSTGYRNYSELPKHQMSNRSFSARAFLSLTAGVDHDSESSDGFEEELDKLDESAKALEPEPTSASSHRLAGAPRGDAEEETVEEMIARYRRMDRDSQSCNPPGLADVFDSLLSSQMTGLPCTKTDISLFGVICKIYAHTIKRGAEEMLVIQMYNKMLSVANKDGKFRITSAFAVPIKAPGRIYFEALSIKHVRSICKGIVSLYINSIFFVPLEERVALLETAVARPQMKEGDLVKIRNGLYKGDIGTIFRVLPSNPSLVVKVKSREIHPADDLDAREADSRTRNNGPADTDPASTSSRKRKRRTPRPEPYLLPKHPLKAELIFNGKKVKLIEDGFEFRDKQYTNDGYRLIEVRSDRLERLKTGITEHNAFVNASLEDIERQHPVDGNLPELPPIVDRGPSTFSTPRFLRVNNRVLISNGPAKGSKGTINKLSGEIVIIDLENGGGRTVHSDSSNIIQAEVSWENVTRLFDLGDSVEVKIGTFVGRHGIVGDIQGTTLSIVDRECGESIEVPSSYVDSYSVLSLASQTQREESVLKLGTRVVILKGKYSGKEGALSDVNDHAVTVIEDVSKLRMITGRENVKILPSKKPKKAVTEAEWDKMINDQKKDKAQREAFTALANAIGMDLNEYSVVRKGEPYKHQRRVPEQLLGPPEAWELILPLEQRVLKFWLFVESLGLARRDLEKFAKGEAAKVEPNRRRLLEGVLTFAKSVFISIEDETVGSGDDYIVFEQMDWEMAFVALASALDITVRYVGPLYYDEEDEPVCLIDHINDTFEGKQVYFWKGHYKGRLGVVKQMNGGACRVELESPMFCVGSVVVGGESLLARCGCILAKGPKPKWIRNLALVSSLFDRTTKVARYLPPRAHTPPTLPSLPEYHDETGRGMWLFHPKIASLRKTNYFLVKIESHPDSEVSGRREGKVLIDEDPPMLPFAISIPAVVKVEYQIKKKNEVRTESLPVHTLGITRPRVKKRHAVISGPRTGEVVIYLKSDGDGAQIREELLNLWKE</sequence>
<dbReference type="InterPro" id="IPR005824">
    <property type="entry name" value="KOW"/>
</dbReference>
<evidence type="ECO:0000256" key="1">
    <source>
        <dbReference type="ARBA" id="ARBA00004123"/>
    </source>
</evidence>
<feature type="domain" description="KOW" evidence="8">
    <location>
        <begin position="1073"/>
        <end position="1100"/>
    </location>
</feature>
<evidence type="ECO:0000256" key="4">
    <source>
        <dbReference type="ARBA" id="ARBA00024691"/>
    </source>
</evidence>
<dbReference type="Gene3D" id="3.30.70.940">
    <property type="entry name" value="NusG, N-terminal domain"/>
    <property type="match status" value="1"/>
</dbReference>
<dbReference type="EMBL" id="KQ086310">
    <property type="protein sequence ID" value="KLO05423.1"/>
    <property type="molecule type" value="Genomic_DNA"/>
</dbReference>
<feature type="region of interest" description="Disordered" evidence="7">
    <location>
        <begin position="165"/>
        <end position="190"/>
    </location>
</feature>
<evidence type="ECO:0000256" key="7">
    <source>
        <dbReference type="SAM" id="MobiDB-lite"/>
    </source>
</evidence>
<dbReference type="InterPro" id="IPR041978">
    <property type="entry name" value="KOW_Spt5_5"/>
</dbReference>
<reference evidence="9 10" key="1">
    <citation type="submission" date="2015-04" db="EMBL/GenBank/DDBJ databases">
        <title>Complete genome sequence of Schizopora paradoxa KUC8140, a cosmopolitan wood degrader in East Asia.</title>
        <authorList>
            <consortium name="DOE Joint Genome Institute"/>
            <person name="Min B."/>
            <person name="Park H."/>
            <person name="Jang Y."/>
            <person name="Kim J.-J."/>
            <person name="Kim K.H."/>
            <person name="Pangilinan J."/>
            <person name="Lipzen A."/>
            <person name="Riley R."/>
            <person name="Grigoriev I.V."/>
            <person name="Spatafora J.W."/>
            <person name="Choi I.-G."/>
        </authorList>
    </citation>
    <scope>NUCLEOTIDE SEQUENCE [LARGE SCALE GENOMIC DNA]</scope>
    <source>
        <strain evidence="9 10">KUC8140</strain>
    </source>
</reference>
<organism evidence="9 10">
    <name type="scientific">Schizopora paradoxa</name>
    <dbReference type="NCBI Taxonomy" id="27342"/>
    <lineage>
        <taxon>Eukaryota</taxon>
        <taxon>Fungi</taxon>
        <taxon>Dikarya</taxon>
        <taxon>Basidiomycota</taxon>
        <taxon>Agaricomycotina</taxon>
        <taxon>Agaricomycetes</taxon>
        <taxon>Hymenochaetales</taxon>
        <taxon>Schizoporaceae</taxon>
        <taxon>Schizopora</taxon>
    </lineage>
</organism>
<dbReference type="CDD" id="cd09888">
    <property type="entry name" value="NGN_Euk"/>
    <property type="match status" value="1"/>
</dbReference>
<evidence type="ECO:0000256" key="2">
    <source>
        <dbReference type="ARBA" id="ARBA00023163"/>
    </source>
</evidence>
<feature type="domain" description="KOW" evidence="8">
    <location>
        <begin position="881"/>
        <end position="908"/>
    </location>
</feature>
<dbReference type="Pfam" id="PF03439">
    <property type="entry name" value="Spt5-NGN"/>
    <property type="match status" value="1"/>
</dbReference>
<dbReference type="Gene3D" id="2.30.30.30">
    <property type="match status" value="1"/>
</dbReference>
<feature type="compositionally biased region" description="Polar residues" evidence="7">
    <location>
        <begin position="60"/>
        <end position="74"/>
    </location>
</feature>
<dbReference type="GO" id="GO:0006357">
    <property type="term" value="P:regulation of transcription by RNA polymerase II"/>
    <property type="evidence" value="ECO:0007669"/>
    <property type="project" value="InterPro"/>
</dbReference>
<feature type="region of interest" description="Disordered" evidence="7">
    <location>
        <begin position="381"/>
        <end position="422"/>
    </location>
</feature>
<feature type="domain" description="KOW" evidence="8">
    <location>
        <begin position="643"/>
        <end position="670"/>
    </location>
</feature>
<feature type="domain" description="KOW" evidence="8">
    <location>
        <begin position="578"/>
        <end position="605"/>
    </location>
</feature>
<dbReference type="PANTHER" id="PTHR11125:SF7">
    <property type="entry name" value="TRANSCRIPTION ELONGATION FACTOR SPT5"/>
    <property type="match status" value="1"/>
</dbReference>
<dbReference type="GO" id="GO:0003729">
    <property type="term" value="F:mRNA binding"/>
    <property type="evidence" value="ECO:0007669"/>
    <property type="project" value="TreeGrafter"/>
</dbReference>
<dbReference type="Pfam" id="PF23290">
    <property type="entry name" value="KOW5_SPT5"/>
    <property type="match status" value="1"/>
</dbReference>
<dbReference type="GO" id="GO:0032044">
    <property type="term" value="C:DSIF complex"/>
    <property type="evidence" value="ECO:0007669"/>
    <property type="project" value="TreeGrafter"/>
</dbReference>
<comment type="function">
    <text evidence="4">The SPT4-SPT5 complex mediates both activation and inhibition of transcription elongation, and plays a role in pre-mRNA processing. This complex seems to be important for the stability of the RNA polymerase II elongation machinery on the chromatin template but not for the inherent ability of this machinery to translocate down the gene.</text>
</comment>
<dbReference type="Proteomes" id="UP000053477">
    <property type="component" value="Unassembled WGS sequence"/>
</dbReference>
<dbReference type="STRING" id="27342.A0A0H2R7J9"/>
<dbReference type="PANTHER" id="PTHR11125">
    <property type="entry name" value="SUPPRESSOR OF TY 5"/>
    <property type="match status" value="1"/>
</dbReference>